<protein>
    <recommendedName>
        <fullName evidence="3">RING-type domain-containing protein</fullName>
    </recommendedName>
</protein>
<name>A0A397GVA6_9GLOM</name>
<dbReference type="AlphaFoldDB" id="A0A397GVA6"/>
<evidence type="ECO:0000256" key="1">
    <source>
        <dbReference type="PROSITE-ProRule" id="PRU00175"/>
    </source>
</evidence>
<dbReference type="Proteomes" id="UP000266861">
    <property type="component" value="Unassembled WGS sequence"/>
</dbReference>
<evidence type="ECO:0000259" key="3">
    <source>
        <dbReference type="PROSITE" id="PS50089"/>
    </source>
</evidence>
<gene>
    <name evidence="4" type="ORF">Glove_423g96</name>
</gene>
<dbReference type="EMBL" id="PQFF01000374">
    <property type="protein sequence ID" value="RHZ54745.1"/>
    <property type="molecule type" value="Genomic_DNA"/>
</dbReference>
<keyword evidence="1" id="KW-0479">Metal-binding</keyword>
<comment type="caution">
    <text evidence="4">The sequence shown here is derived from an EMBL/GenBank/DDBJ whole genome shotgun (WGS) entry which is preliminary data.</text>
</comment>
<dbReference type="SUPFAM" id="SSF57850">
    <property type="entry name" value="RING/U-box"/>
    <property type="match status" value="1"/>
</dbReference>
<evidence type="ECO:0000256" key="2">
    <source>
        <dbReference type="SAM" id="MobiDB-lite"/>
    </source>
</evidence>
<keyword evidence="1" id="KW-0863">Zinc-finger</keyword>
<dbReference type="PROSITE" id="PS50089">
    <property type="entry name" value="ZF_RING_2"/>
    <property type="match status" value="1"/>
</dbReference>
<dbReference type="OrthoDB" id="8062037at2759"/>
<dbReference type="GO" id="GO:0008270">
    <property type="term" value="F:zinc ion binding"/>
    <property type="evidence" value="ECO:0007669"/>
    <property type="project" value="UniProtKB-KW"/>
</dbReference>
<evidence type="ECO:0000313" key="4">
    <source>
        <dbReference type="EMBL" id="RHZ54745.1"/>
    </source>
</evidence>
<feature type="compositionally biased region" description="Basic and acidic residues" evidence="2">
    <location>
        <begin position="136"/>
        <end position="161"/>
    </location>
</feature>
<keyword evidence="1" id="KW-0862">Zinc</keyword>
<reference evidence="4 5" key="1">
    <citation type="submission" date="2018-08" db="EMBL/GenBank/DDBJ databases">
        <title>Genome and evolution of the arbuscular mycorrhizal fungus Diversispora epigaea (formerly Glomus versiforme) and its bacterial endosymbionts.</title>
        <authorList>
            <person name="Sun X."/>
            <person name="Fei Z."/>
            <person name="Harrison M."/>
        </authorList>
    </citation>
    <scope>NUCLEOTIDE SEQUENCE [LARGE SCALE GENOMIC DNA]</scope>
    <source>
        <strain evidence="4 5">IT104</strain>
    </source>
</reference>
<sequence>MSKTEKIPTANLKNLAYTILKNLNDSVIKNKKFTSVPNCEVCNKEIFSSLNKAFTVLGCGHIYHRICIEKKLLLTKPNGCPDCGKNVETITEATTTETDLRRDSESSTSSVVGKMEKQLNIQSQEIIDEEMTDADNGGKIDNNSKGKATDMDEESNKRPIEVDSEEPNTTQDKFPSKKAKKEVKNEDSQMLKQLIKELSSNSSPQVSEISKEAVSGSSEDLLYLYNNITNSELRKEIASREVIRSYFLFGKVVSQRFEYYYEKSRNLHQAQIDVNDELKEKLPDASENARNKRKERAQKIYFLFSSIGIEKIELVKSFSADSISKLSVEKIKYIKDEIKKTAPQIM</sequence>
<dbReference type="Gene3D" id="3.30.40.10">
    <property type="entry name" value="Zinc/RING finger domain, C3HC4 (zinc finger)"/>
    <property type="match status" value="1"/>
</dbReference>
<accession>A0A397GVA6</accession>
<evidence type="ECO:0000313" key="5">
    <source>
        <dbReference type="Proteomes" id="UP000266861"/>
    </source>
</evidence>
<proteinExistence type="predicted"/>
<dbReference type="InterPro" id="IPR001841">
    <property type="entry name" value="Znf_RING"/>
</dbReference>
<feature type="domain" description="RING-type" evidence="3">
    <location>
        <begin position="39"/>
        <end position="83"/>
    </location>
</feature>
<feature type="region of interest" description="Disordered" evidence="2">
    <location>
        <begin position="130"/>
        <end position="186"/>
    </location>
</feature>
<feature type="region of interest" description="Disordered" evidence="2">
    <location>
        <begin position="94"/>
        <end position="113"/>
    </location>
</feature>
<organism evidence="4 5">
    <name type="scientific">Diversispora epigaea</name>
    <dbReference type="NCBI Taxonomy" id="1348612"/>
    <lineage>
        <taxon>Eukaryota</taxon>
        <taxon>Fungi</taxon>
        <taxon>Fungi incertae sedis</taxon>
        <taxon>Mucoromycota</taxon>
        <taxon>Glomeromycotina</taxon>
        <taxon>Glomeromycetes</taxon>
        <taxon>Diversisporales</taxon>
        <taxon>Diversisporaceae</taxon>
        <taxon>Diversispora</taxon>
    </lineage>
</organism>
<keyword evidence="5" id="KW-1185">Reference proteome</keyword>
<dbReference type="SMART" id="SM00184">
    <property type="entry name" value="RING"/>
    <property type="match status" value="1"/>
</dbReference>
<dbReference type="InterPro" id="IPR013083">
    <property type="entry name" value="Znf_RING/FYVE/PHD"/>
</dbReference>